<dbReference type="SUPFAM" id="SSF55073">
    <property type="entry name" value="Nucleotide cyclase"/>
    <property type="match status" value="1"/>
</dbReference>
<dbReference type="EMBL" id="JAUHPV010000006">
    <property type="protein sequence ID" value="MDN4473449.1"/>
    <property type="molecule type" value="Genomic_DNA"/>
</dbReference>
<evidence type="ECO:0000313" key="5">
    <source>
        <dbReference type="Proteomes" id="UP001172738"/>
    </source>
</evidence>
<accession>A0ABT8G422</accession>
<dbReference type="InterPro" id="IPR043128">
    <property type="entry name" value="Rev_trsase/Diguanyl_cyclase"/>
</dbReference>
<dbReference type="RefSeq" id="WP_301129004.1">
    <property type="nucleotide sequence ID" value="NZ_JAUHPV010000006.1"/>
</dbReference>
<evidence type="ECO:0000313" key="4">
    <source>
        <dbReference type="EMBL" id="MDN4473449.1"/>
    </source>
</evidence>
<dbReference type="PANTHER" id="PTHR46663">
    <property type="entry name" value="DIGUANYLATE CYCLASE DGCT-RELATED"/>
    <property type="match status" value="1"/>
</dbReference>
<dbReference type="GO" id="GO:0052621">
    <property type="term" value="F:diguanylate cyclase activity"/>
    <property type="evidence" value="ECO:0007669"/>
    <property type="project" value="UniProtKB-EC"/>
</dbReference>
<keyword evidence="5" id="KW-1185">Reference proteome</keyword>
<reference evidence="4" key="1">
    <citation type="submission" date="2023-06" db="EMBL/GenBank/DDBJ databases">
        <title>SYSU T00b26.</title>
        <authorList>
            <person name="Gao L."/>
            <person name="Fang B.-Z."/>
            <person name="Li W.-J."/>
        </authorList>
    </citation>
    <scope>NUCLEOTIDE SEQUENCE</scope>
    <source>
        <strain evidence="4">SYSU T00b26</strain>
    </source>
</reference>
<keyword evidence="2" id="KW-0472">Membrane</keyword>
<dbReference type="CDD" id="cd01949">
    <property type="entry name" value="GGDEF"/>
    <property type="match status" value="1"/>
</dbReference>
<dbReference type="Gene3D" id="3.30.70.270">
    <property type="match status" value="1"/>
</dbReference>
<dbReference type="PROSITE" id="PS50887">
    <property type="entry name" value="GGDEF"/>
    <property type="match status" value="1"/>
</dbReference>
<keyword evidence="4" id="KW-0808">Transferase</keyword>
<keyword evidence="2" id="KW-0812">Transmembrane</keyword>
<feature type="transmembrane region" description="Helical" evidence="2">
    <location>
        <begin position="52"/>
        <end position="73"/>
    </location>
</feature>
<organism evidence="4 5">
    <name type="scientific">Demequina zhanjiangensis</name>
    <dbReference type="NCBI Taxonomy" id="3051659"/>
    <lineage>
        <taxon>Bacteria</taxon>
        <taxon>Bacillati</taxon>
        <taxon>Actinomycetota</taxon>
        <taxon>Actinomycetes</taxon>
        <taxon>Micrococcales</taxon>
        <taxon>Demequinaceae</taxon>
        <taxon>Demequina</taxon>
    </lineage>
</organism>
<dbReference type="PANTHER" id="PTHR46663:SF2">
    <property type="entry name" value="GGDEF DOMAIN-CONTAINING PROTEIN"/>
    <property type="match status" value="1"/>
</dbReference>
<feature type="region of interest" description="Disordered" evidence="1">
    <location>
        <begin position="487"/>
        <end position="508"/>
    </location>
</feature>
<evidence type="ECO:0000256" key="2">
    <source>
        <dbReference type="SAM" id="Phobius"/>
    </source>
</evidence>
<protein>
    <submittedName>
        <fullName evidence="4">GGDEF domain-containing protein</fullName>
        <ecNumber evidence="4">2.7.7.65</ecNumber>
    </submittedName>
</protein>
<dbReference type="EC" id="2.7.7.65" evidence="4"/>
<dbReference type="InterPro" id="IPR029787">
    <property type="entry name" value="Nucleotide_cyclase"/>
</dbReference>
<dbReference type="InterPro" id="IPR000160">
    <property type="entry name" value="GGDEF_dom"/>
</dbReference>
<dbReference type="SMART" id="SM00267">
    <property type="entry name" value="GGDEF"/>
    <property type="match status" value="1"/>
</dbReference>
<feature type="transmembrane region" description="Helical" evidence="2">
    <location>
        <begin position="122"/>
        <end position="141"/>
    </location>
</feature>
<dbReference type="NCBIfam" id="TIGR00254">
    <property type="entry name" value="GGDEF"/>
    <property type="match status" value="1"/>
</dbReference>
<keyword evidence="2" id="KW-1133">Transmembrane helix</keyword>
<feature type="transmembrane region" description="Helical" evidence="2">
    <location>
        <begin position="85"/>
        <end position="102"/>
    </location>
</feature>
<dbReference type="Proteomes" id="UP001172738">
    <property type="component" value="Unassembled WGS sequence"/>
</dbReference>
<gene>
    <name evidence="4" type="ORF">QQX04_10645</name>
</gene>
<evidence type="ECO:0000259" key="3">
    <source>
        <dbReference type="PROSITE" id="PS50887"/>
    </source>
</evidence>
<feature type="transmembrane region" description="Helical" evidence="2">
    <location>
        <begin position="25"/>
        <end position="46"/>
    </location>
</feature>
<keyword evidence="4" id="KW-0548">Nucleotidyltransferase</keyword>
<dbReference type="InterPro" id="IPR052163">
    <property type="entry name" value="DGC-Regulatory_Protein"/>
</dbReference>
<comment type="caution">
    <text evidence="4">The sequence shown here is derived from an EMBL/GenBank/DDBJ whole genome shotgun (WGS) entry which is preliminary data.</text>
</comment>
<dbReference type="Pfam" id="PF00990">
    <property type="entry name" value="GGDEF"/>
    <property type="match status" value="1"/>
</dbReference>
<feature type="domain" description="GGDEF" evidence="3">
    <location>
        <begin position="359"/>
        <end position="490"/>
    </location>
</feature>
<evidence type="ECO:0000256" key="1">
    <source>
        <dbReference type="SAM" id="MobiDB-lite"/>
    </source>
</evidence>
<name>A0ABT8G422_9MICO</name>
<proteinExistence type="predicted"/>
<sequence length="508" mass="54510">MTVRRAVESVRASARRVALTRPGGAFGSAGRGICTLAVLSSLVVLPDLLRQGTVSLLVGSAGLVLVLVAALGLRRRWLPEPAADLLDAAGFVMLTTALTLPWEAPLAMSTSLWHRSLGGSRVGVAVRTLLYTGVLLVADYARADAVTWIDSIPALSAVPVWVAMGVTSRRLGLMLKEHDAIAAVSSIEVRFGASMVGELDEDELQSREQAHWRALAAEVPHLLVVQVERLEGRWVATDSVPEARDGQCVMLESWRPEVSPDVSAIDGDPSVFEVEGRRWREVPLADPSPVRRLLVGMSPDVSERHARAVVVAIARSELIVQHARDHLEIRRLARTDQLTGLASRLAFFEALHEHEGSEERVSVMFFDLDRFKEVNDAWGHDAGDEVLRAAAHRIREACGEAVQCARLGGDEFAALFVGADDERLETVTDMVAALLKAPIATQRGIASVGVSCGYASTSDGEVLALLPSADARMYSMKGVRGGLRSLRHEESAGAPQAGEAVPPPSALG</sequence>